<keyword evidence="3" id="KW-0472">Membrane</keyword>
<feature type="disulfide bond" evidence="1">
    <location>
        <begin position="115"/>
        <end position="133"/>
    </location>
</feature>
<dbReference type="InterPro" id="IPR001368">
    <property type="entry name" value="TNFR/NGFR_Cys_rich_reg"/>
</dbReference>
<evidence type="ECO:0000256" key="2">
    <source>
        <dbReference type="SAM" id="MobiDB-lite"/>
    </source>
</evidence>
<feature type="compositionally biased region" description="Basic and acidic residues" evidence="2">
    <location>
        <begin position="218"/>
        <end position="233"/>
    </location>
</feature>
<reference evidence="6" key="2">
    <citation type="submission" date="2023-04" db="EMBL/GenBank/DDBJ databases">
        <authorList>
            <person name="Bu L."/>
            <person name="Lu L."/>
            <person name="Laidemitt M.R."/>
            <person name="Zhang S.M."/>
            <person name="Mutuku M."/>
            <person name="Mkoji G."/>
            <person name="Steinauer M."/>
            <person name="Loker E.S."/>
        </authorList>
    </citation>
    <scope>NUCLEOTIDE SEQUENCE</scope>
    <source>
        <strain evidence="6">KasaAsao</strain>
        <tissue evidence="6">Whole Snail</tissue>
    </source>
</reference>
<dbReference type="SUPFAM" id="SSF57586">
    <property type="entry name" value="TNF receptor-like"/>
    <property type="match status" value="1"/>
</dbReference>
<dbReference type="EMBL" id="JASAOG010000222">
    <property type="protein sequence ID" value="KAK0043186.1"/>
    <property type="molecule type" value="Genomic_DNA"/>
</dbReference>
<dbReference type="PROSITE" id="PS50050">
    <property type="entry name" value="TNFR_NGFR_2"/>
    <property type="match status" value="1"/>
</dbReference>
<organism evidence="6 7">
    <name type="scientific">Biomphalaria pfeifferi</name>
    <name type="common">Bloodfluke planorb</name>
    <name type="synonym">Freshwater snail</name>
    <dbReference type="NCBI Taxonomy" id="112525"/>
    <lineage>
        <taxon>Eukaryota</taxon>
        <taxon>Metazoa</taxon>
        <taxon>Spiralia</taxon>
        <taxon>Lophotrochozoa</taxon>
        <taxon>Mollusca</taxon>
        <taxon>Gastropoda</taxon>
        <taxon>Heterobranchia</taxon>
        <taxon>Euthyneura</taxon>
        <taxon>Panpulmonata</taxon>
        <taxon>Hygrophila</taxon>
        <taxon>Lymnaeoidea</taxon>
        <taxon>Planorbidae</taxon>
        <taxon>Biomphalaria</taxon>
    </lineage>
</organism>
<reference evidence="6" key="1">
    <citation type="journal article" date="2023" name="PLoS Negl. Trop. Dis.">
        <title>A genome sequence for Biomphalaria pfeifferi, the major vector snail for the human-infecting parasite Schistosoma mansoni.</title>
        <authorList>
            <person name="Bu L."/>
            <person name="Lu L."/>
            <person name="Laidemitt M.R."/>
            <person name="Zhang S.M."/>
            <person name="Mutuku M."/>
            <person name="Mkoji G."/>
            <person name="Steinauer M."/>
            <person name="Loker E.S."/>
        </authorList>
    </citation>
    <scope>NUCLEOTIDE SEQUENCE</scope>
    <source>
        <strain evidence="6">KasaAsao</strain>
    </source>
</reference>
<dbReference type="AlphaFoldDB" id="A0AAD8AVH7"/>
<evidence type="ECO:0000313" key="6">
    <source>
        <dbReference type="EMBL" id="KAK0043186.1"/>
    </source>
</evidence>
<proteinExistence type="predicted"/>
<comment type="caution">
    <text evidence="1">Lacks conserved residue(s) required for the propagation of feature annotation.</text>
</comment>
<evidence type="ECO:0000256" key="1">
    <source>
        <dbReference type="PROSITE-ProRule" id="PRU00206"/>
    </source>
</evidence>
<feature type="transmembrane region" description="Helical" evidence="3">
    <location>
        <begin position="151"/>
        <end position="174"/>
    </location>
</feature>
<keyword evidence="3" id="KW-0812">Transmembrane</keyword>
<accession>A0AAD8AVH7</accession>
<sequence>METICFKSIVLFLLLTALDGAVLRQSIVCGGGDCLLGEFYDADVQICRPCLNRTFMDMNYQSCNACKTCTDIRSPGVLVQFPCNQSRDTVFVCAERYFKTKSDLDIYTCAPCTVCKQGHHILSGCTPLRDTICGSDADSGEDSGSGNISGWLIPLLSVSIPALILIIAFAIVSLNKVSSIQRKFLCHRSKEEDEVSIVETYKHLQEERKEKRKKKKSKEKEKAKGKEATPTES</sequence>
<feature type="chain" id="PRO_5042160570" evidence="4">
    <location>
        <begin position="21"/>
        <end position="233"/>
    </location>
</feature>
<name>A0AAD8AVH7_BIOPF</name>
<dbReference type="Proteomes" id="UP001233172">
    <property type="component" value="Unassembled WGS sequence"/>
</dbReference>
<gene>
    <name evidence="6" type="ORF">Bpfe_027364</name>
</gene>
<protein>
    <submittedName>
        <fullName evidence="6">Neurotrophin receptor associated death domain L homeolog</fullName>
    </submittedName>
</protein>
<dbReference type="PROSITE" id="PS00652">
    <property type="entry name" value="TNFR_NGFR_1"/>
    <property type="match status" value="1"/>
</dbReference>
<keyword evidence="3" id="KW-1133">Transmembrane helix</keyword>
<evidence type="ECO:0000313" key="7">
    <source>
        <dbReference type="Proteomes" id="UP001233172"/>
    </source>
</evidence>
<keyword evidence="6" id="KW-0675">Receptor</keyword>
<evidence type="ECO:0000256" key="4">
    <source>
        <dbReference type="SAM" id="SignalP"/>
    </source>
</evidence>
<feature type="domain" description="TNFR-Cys" evidence="5">
    <location>
        <begin position="92"/>
        <end position="133"/>
    </location>
</feature>
<evidence type="ECO:0000259" key="5">
    <source>
        <dbReference type="PROSITE" id="PS50050"/>
    </source>
</evidence>
<keyword evidence="1" id="KW-1015">Disulfide bond</keyword>
<keyword evidence="4" id="KW-0732">Signal</keyword>
<comment type="caution">
    <text evidence="6">The sequence shown here is derived from an EMBL/GenBank/DDBJ whole genome shotgun (WGS) entry which is preliminary data.</text>
</comment>
<dbReference type="Pfam" id="PF00020">
    <property type="entry name" value="TNFR_c6"/>
    <property type="match status" value="1"/>
</dbReference>
<dbReference type="Gene3D" id="2.10.50.10">
    <property type="entry name" value="Tumor Necrosis Factor Receptor, subunit A, domain 2"/>
    <property type="match status" value="2"/>
</dbReference>
<feature type="repeat" description="TNFR-Cys" evidence="1">
    <location>
        <begin position="92"/>
        <end position="133"/>
    </location>
</feature>
<evidence type="ECO:0000256" key="3">
    <source>
        <dbReference type="SAM" id="Phobius"/>
    </source>
</evidence>
<feature type="disulfide bond" evidence="1">
    <location>
        <begin position="112"/>
        <end position="125"/>
    </location>
</feature>
<keyword evidence="7" id="KW-1185">Reference proteome</keyword>
<feature type="signal peptide" evidence="4">
    <location>
        <begin position="1"/>
        <end position="20"/>
    </location>
</feature>
<feature type="region of interest" description="Disordered" evidence="2">
    <location>
        <begin position="204"/>
        <end position="233"/>
    </location>
</feature>